<feature type="transmembrane region" description="Helical" evidence="7">
    <location>
        <begin position="69"/>
        <end position="87"/>
    </location>
</feature>
<feature type="transmembrane region" description="Helical" evidence="7">
    <location>
        <begin position="237"/>
        <end position="256"/>
    </location>
</feature>
<comment type="subcellular location">
    <subcellularLocation>
        <location evidence="1">Cell membrane</location>
        <topology evidence="1">Multi-pass membrane protein</topology>
    </subcellularLocation>
</comment>
<feature type="region of interest" description="Disordered" evidence="6">
    <location>
        <begin position="340"/>
        <end position="360"/>
    </location>
</feature>
<keyword evidence="2" id="KW-1003">Cell membrane</keyword>
<evidence type="ECO:0000256" key="2">
    <source>
        <dbReference type="ARBA" id="ARBA00022475"/>
    </source>
</evidence>
<keyword evidence="5 7" id="KW-0472">Membrane</keyword>
<dbReference type="GO" id="GO:0022857">
    <property type="term" value="F:transmembrane transporter activity"/>
    <property type="evidence" value="ECO:0007669"/>
    <property type="project" value="InterPro"/>
</dbReference>
<dbReference type="RefSeq" id="WP_184861070.1">
    <property type="nucleotide sequence ID" value="NZ_BAAAWY010000045.1"/>
</dbReference>
<feature type="transmembrane region" description="Helical" evidence="7">
    <location>
        <begin position="119"/>
        <end position="137"/>
    </location>
</feature>
<comment type="caution">
    <text evidence="8">The sequence shown here is derived from an EMBL/GenBank/DDBJ whole genome shotgun (WGS) entry which is preliminary data.</text>
</comment>
<sequence>MSDILIRRAAAMLGGFVVGACVFSIAGLMPSLTIELDVSDAESAQLVTVFGLAGALALPLIGRIDPRRLPLIGLVVLAIGNGLSVFAEHFVPLLTSRIVLGIGAACVVRAGGRGWAGGLAVGVALGAPLAAVIADQAGYRTVFVLLAVLAAIGAADALLGVPMSTIDRHPIGDPRVLLTAGLKVIFRVGLFAVFTLLTSVLAAVEGIHGPAVDALFLAFGLGLVTGVLGGRGRGTRAVLLASGALSAALAAALPLLHGSMAGTAVVLACWGASAGAADAAMRGVIADPVLDETAGFLGVGLSGLVGGAVLGTAGPDALPQVAAGLTVVVVITAMVGLTSSSRREGHRGPGALSTGSQDAR</sequence>
<gene>
    <name evidence="8" type="ORF">BJ998_002356</name>
</gene>
<dbReference type="PANTHER" id="PTHR43124">
    <property type="entry name" value="PURINE EFFLUX PUMP PBUE"/>
    <property type="match status" value="1"/>
</dbReference>
<evidence type="ECO:0000256" key="1">
    <source>
        <dbReference type="ARBA" id="ARBA00004651"/>
    </source>
</evidence>
<dbReference type="Pfam" id="PF07690">
    <property type="entry name" value="MFS_1"/>
    <property type="match status" value="1"/>
</dbReference>
<dbReference type="PROSITE" id="PS51257">
    <property type="entry name" value="PROKAR_LIPOPROTEIN"/>
    <property type="match status" value="1"/>
</dbReference>
<evidence type="ECO:0000256" key="6">
    <source>
        <dbReference type="SAM" id="MobiDB-lite"/>
    </source>
</evidence>
<evidence type="ECO:0000313" key="9">
    <source>
        <dbReference type="Proteomes" id="UP000585638"/>
    </source>
</evidence>
<name>A0A7W9KEW8_9PSEU</name>
<keyword evidence="3 7" id="KW-0812">Transmembrane</keyword>
<evidence type="ECO:0000313" key="8">
    <source>
        <dbReference type="EMBL" id="MBB5891160.1"/>
    </source>
</evidence>
<dbReference type="Proteomes" id="UP000585638">
    <property type="component" value="Unassembled WGS sequence"/>
</dbReference>
<feature type="transmembrane region" description="Helical" evidence="7">
    <location>
        <begin position="210"/>
        <end position="230"/>
    </location>
</feature>
<dbReference type="Gene3D" id="1.20.1250.20">
    <property type="entry name" value="MFS general substrate transporter like domains"/>
    <property type="match status" value="1"/>
</dbReference>
<keyword evidence="9" id="KW-1185">Reference proteome</keyword>
<dbReference type="InterPro" id="IPR011701">
    <property type="entry name" value="MFS"/>
</dbReference>
<dbReference type="GO" id="GO:0005886">
    <property type="term" value="C:plasma membrane"/>
    <property type="evidence" value="ECO:0007669"/>
    <property type="project" value="UniProtKB-SubCell"/>
</dbReference>
<feature type="transmembrane region" description="Helical" evidence="7">
    <location>
        <begin position="12"/>
        <end position="32"/>
    </location>
</feature>
<dbReference type="InterPro" id="IPR050189">
    <property type="entry name" value="MFS_Efflux_Transporters"/>
</dbReference>
<evidence type="ECO:0000256" key="4">
    <source>
        <dbReference type="ARBA" id="ARBA00022989"/>
    </source>
</evidence>
<feature type="transmembrane region" description="Helical" evidence="7">
    <location>
        <begin position="184"/>
        <end position="204"/>
    </location>
</feature>
<dbReference type="SUPFAM" id="SSF103473">
    <property type="entry name" value="MFS general substrate transporter"/>
    <property type="match status" value="1"/>
</dbReference>
<evidence type="ECO:0000256" key="3">
    <source>
        <dbReference type="ARBA" id="ARBA00022692"/>
    </source>
</evidence>
<evidence type="ECO:0000256" key="7">
    <source>
        <dbReference type="SAM" id="Phobius"/>
    </source>
</evidence>
<dbReference type="AlphaFoldDB" id="A0A7W9KEW8"/>
<dbReference type="PANTHER" id="PTHR43124:SF3">
    <property type="entry name" value="CHLORAMPHENICOL EFFLUX PUMP RV0191"/>
    <property type="match status" value="1"/>
</dbReference>
<accession>A0A7W9KEW8</accession>
<feature type="transmembrane region" description="Helical" evidence="7">
    <location>
        <begin position="93"/>
        <end position="112"/>
    </location>
</feature>
<keyword evidence="4 7" id="KW-1133">Transmembrane helix</keyword>
<reference evidence="8 9" key="1">
    <citation type="submission" date="2020-08" db="EMBL/GenBank/DDBJ databases">
        <title>Sequencing the genomes of 1000 actinobacteria strains.</title>
        <authorList>
            <person name="Klenk H.-P."/>
        </authorList>
    </citation>
    <scope>NUCLEOTIDE SEQUENCE [LARGE SCALE GENOMIC DNA]</scope>
    <source>
        <strain evidence="8 9">DSM 43851</strain>
    </source>
</reference>
<proteinExistence type="predicted"/>
<evidence type="ECO:0000256" key="5">
    <source>
        <dbReference type="ARBA" id="ARBA00023136"/>
    </source>
</evidence>
<feature type="transmembrane region" description="Helical" evidence="7">
    <location>
        <begin position="293"/>
        <end position="311"/>
    </location>
</feature>
<organism evidence="8 9">
    <name type="scientific">Kutzneria kofuensis</name>
    <dbReference type="NCBI Taxonomy" id="103725"/>
    <lineage>
        <taxon>Bacteria</taxon>
        <taxon>Bacillati</taxon>
        <taxon>Actinomycetota</taxon>
        <taxon>Actinomycetes</taxon>
        <taxon>Pseudonocardiales</taxon>
        <taxon>Pseudonocardiaceae</taxon>
        <taxon>Kutzneria</taxon>
    </lineage>
</organism>
<protein>
    <submittedName>
        <fullName evidence="8">Putative MFS family arabinose efflux permease</fullName>
    </submittedName>
</protein>
<dbReference type="EMBL" id="JACHIR010000001">
    <property type="protein sequence ID" value="MBB5891160.1"/>
    <property type="molecule type" value="Genomic_DNA"/>
</dbReference>
<dbReference type="InterPro" id="IPR036259">
    <property type="entry name" value="MFS_trans_sf"/>
</dbReference>
<feature type="transmembrane region" description="Helical" evidence="7">
    <location>
        <begin position="44"/>
        <end position="62"/>
    </location>
</feature>
<feature type="transmembrane region" description="Helical" evidence="7">
    <location>
        <begin position="262"/>
        <end position="281"/>
    </location>
</feature>
<feature type="transmembrane region" description="Helical" evidence="7">
    <location>
        <begin position="143"/>
        <end position="163"/>
    </location>
</feature>
<feature type="transmembrane region" description="Helical" evidence="7">
    <location>
        <begin position="317"/>
        <end position="337"/>
    </location>
</feature>